<evidence type="ECO:0000313" key="6">
    <source>
        <dbReference type="Proteomes" id="UP000594688"/>
    </source>
</evidence>
<feature type="chain" id="PRO_5033046125" description="Curlin associated repeat-containing protein" evidence="4">
    <location>
        <begin position="25"/>
        <end position="233"/>
    </location>
</feature>
<evidence type="ECO:0000256" key="1">
    <source>
        <dbReference type="ARBA" id="ARBA00009766"/>
    </source>
</evidence>
<comment type="similarity">
    <text evidence="1">Belongs to the CsgA/CsgB family.</text>
</comment>
<feature type="compositionally biased region" description="Polar residues" evidence="3">
    <location>
        <begin position="84"/>
        <end position="120"/>
    </location>
</feature>
<dbReference type="GO" id="GO:0007155">
    <property type="term" value="P:cell adhesion"/>
    <property type="evidence" value="ECO:0007669"/>
    <property type="project" value="InterPro"/>
</dbReference>
<dbReference type="InterPro" id="IPR009742">
    <property type="entry name" value="Curlin_rpt"/>
</dbReference>
<evidence type="ECO:0000256" key="4">
    <source>
        <dbReference type="SAM" id="SignalP"/>
    </source>
</evidence>
<dbReference type="EMBL" id="CP048685">
    <property type="protein sequence ID" value="QPJ61507.1"/>
    <property type="molecule type" value="Genomic_DNA"/>
</dbReference>
<feature type="region of interest" description="Disordered" evidence="3">
    <location>
        <begin position="197"/>
        <end position="233"/>
    </location>
</feature>
<evidence type="ECO:0000313" key="5">
    <source>
        <dbReference type="EMBL" id="QPJ61507.1"/>
    </source>
</evidence>
<name>A0A7T0BW22_9BACT</name>
<protein>
    <recommendedName>
        <fullName evidence="7">Curlin associated repeat-containing protein</fullName>
    </recommendedName>
</protein>
<feature type="compositionally biased region" description="Polar residues" evidence="3">
    <location>
        <begin position="60"/>
        <end position="75"/>
    </location>
</feature>
<evidence type="ECO:0000256" key="3">
    <source>
        <dbReference type="SAM" id="MobiDB-lite"/>
    </source>
</evidence>
<reference evidence="5 6" key="1">
    <citation type="submission" date="2020-02" db="EMBL/GenBank/DDBJ databases">
        <title>Genomic and physiological characterization of two novel Nitrospinaceae genera.</title>
        <authorList>
            <person name="Mueller A.J."/>
            <person name="Jung M.-Y."/>
            <person name="Strachan C.R."/>
            <person name="Herbold C.W."/>
            <person name="Kirkegaard R.H."/>
            <person name="Daims H."/>
        </authorList>
    </citation>
    <scope>NUCLEOTIDE SEQUENCE [LARGE SCALE GENOMIC DNA]</scope>
    <source>
        <strain evidence="5">EB</strain>
    </source>
</reference>
<proteinExistence type="inferred from homology"/>
<dbReference type="KEGG" id="nli:G3M70_06235"/>
<evidence type="ECO:0000256" key="2">
    <source>
        <dbReference type="ARBA" id="ARBA00022729"/>
    </source>
</evidence>
<dbReference type="AlphaFoldDB" id="A0A7T0BW22"/>
<feature type="compositionally biased region" description="Polar residues" evidence="3">
    <location>
        <begin position="205"/>
        <end position="218"/>
    </location>
</feature>
<feature type="signal peptide" evidence="4">
    <location>
        <begin position="1"/>
        <end position="24"/>
    </location>
</feature>
<gene>
    <name evidence="5" type="ORF">G3M70_06235</name>
</gene>
<sequence length="233" mass="24308">MSQLFLKACFSAALIGFFSTPAVADNIADSRTTGDGNLSTIDQAGDDVTGASEALIVQSGDRNSSEVGQGKSTGIRQHGPRSANVAQTGDDNQSRVEQNGPNNTADVEQTGAGNESDVQQGSVDLADDNEANVVQMGDGNLSTVVQAEGIPTGRRQHGFRQVTVFQDGIDNVSMVVQQGPNNSASVEQFGELNESEIFQDGGDGTSQNTATVFQSGRGNRSRIDQAGKPTGKR</sequence>
<feature type="region of interest" description="Disordered" evidence="3">
    <location>
        <begin position="57"/>
        <end position="120"/>
    </location>
</feature>
<organism evidence="5 6">
    <name type="scientific">Candidatus Nitronauta litoralis</name>
    <dbReference type="NCBI Taxonomy" id="2705533"/>
    <lineage>
        <taxon>Bacteria</taxon>
        <taxon>Pseudomonadati</taxon>
        <taxon>Nitrospinota/Tectimicrobiota group</taxon>
        <taxon>Nitrospinota</taxon>
        <taxon>Nitrospinia</taxon>
        <taxon>Nitrospinales</taxon>
        <taxon>Nitrospinaceae</taxon>
        <taxon>Candidatus Nitronauta</taxon>
    </lineage>
</organism>
<dbReference type="Pfam" id="PF07012">
    <property type="entry name" value="Curlin_rpt"/>
    <property type="match status" value="3"/>
</dbReference>
<dbReference type="Proteomes" id="UP000594688">
    <property type="component" value="Chromosome"/>
</dbReference>
<accession>A0A7T0BW22</accession>
<evidence type="ECO:0008006" key="7">
    <source>
        <dbReference type="Google" id="ProtNLM"/>
    </source>
</evidence>
<keyword evidence="2 4" id="KW-0732">Signal</keyword>
<dbReference type="GO" id="GO:0009289">
    <property type="term" value="C:pilus"/>
    <property type="evidence" value="ECO:0007669"/>
    <property type="project" value="InterPro"/>
</dbReference>